<name>A0A1G7EQ38_9SPHI</name>
<dbReference type="RefSeq" id="WP_143014155.1">
    <property type="nucleotide sequence ID" value="NZ_FNAI01000008.1"/>
</dbReference>
<dbReference type="EMBL" id="FNAI01000008">
    <property type="protein sequence ID" value="SDE65774.1"/>
    <property type="molecule type" value="Genomic_DNA"/>
</dbReference>
<keyword evidence="3" id="KW-1185">Reference proteome</keyword>
<reference evidence="2 3" key="1">
    <citation type="submission" date="2016-10" db="EMBL/GenBank/DDBJ databases">
        <authorList>
            <person name="de Groot N.N."/>
        </authorList>
    </citation>
    <scope>NUCLEOTIDE SEQUENCE [LARGE SCALE GENOMIC DNA]</scope>
    <source>
        <strain evidence="2 3">47C3B</strain>
    </source>
</reference>
<organism evidence="2 3">
    <name type="scientific">Mucilaginibacter pineti</name>
    <dbReference type="NCBI Taxonomy" id="1391627"/>
    <lineage>
        <taxon>Bacteria</taxon>
        <taxon>Pseudomonadati</taxon>
        <taxon>Bacteroidota</taxon>
        <taxon>Sphingobacteriia</taxon>
        <taxon>Sphingobacteriales</taxon>
        <taxon>Sphingobacteriaceae</taxon>
        <taxon>Mucilaginibacter</taxon>
    </lineage>
</organism>
<evidence type="ECO:0000313" key="2">
    <source>
        <dbReference type="EMBL" id="SDE65774.1"/>
    </source>
</evidence>
<proteinExistence type="predicted"/>
<accession>A0A1G7EQ38</accession>
<evidence type="ECO:0000313" key="3">
    <source>
        <dbReference type="Proteomes" id="UP000199072"/>
    </source>
</evidence>
<dbReference type="OrthoDB" id="673795at2"/>
<dbReference type="Proteomes" id="UP000199072">
    <property type="component" value="Unassembled WGS sequence"/>
</dbReference>
<evidence type="ECO:0000256" key="1">
    <source>
        <dbReference type="SAM" id="SignalP"/>
    </source>
</evidence>
<protein>
    <recommendedName>
        <fullName evidence="4">TerB family tellurite resistance protein</fullName>
    </recommendedName>
</protein>
<keyword evidence="1" id="KW-0732">Signal</keyword>
<dbReference type="STRING" id="1391627.SAMN05216464_108117"/>
<dbReference type="PROSITE" id="PS51257">
    <property type="entry name" value="PROKAR_LIPOPROTEIN"/>
    <property type="match status" value="1"/>
</dbReference>
<feature type="chain" id="PRO_5011752611" description="TerB family tellurite resistance protein" evidence="1">
    <location>
        <begin position="27"/>
        <end position="216"/>
    </location>
</feature>
<sequence length="216" mass="24280">MGSPIKLGTAGIVCLMLSFSCSPLFAQTWGEWLRQKSTQKKYLYTQIAALQLYAGYLKKGYEIAGDGLSIVHSFKNGEFGLHQLYFASLKAVNPAIRNSPGASEILENAARIQSLFAGIGGLQLPDDHKAYIKTVRDNLLRECGDDLEELEIVITPGKAEMTDDERLGRLEKLTVAMQDKLDFSRHFSQQVKMLVQQRKTETNSIDHLKQYYETDK</sequence>
<dbReference type="AlphaFoldDB" id="A0A1G7EQ38"/>
<gene>
    <name evidence="2" type="ORF">SAMN05216464_108117</name>
</gene>
<evidence type="ECO:0008006" key="4">
    <source>
        <dbReference type="Google" id="ProtNLM"/>
    </source>
</evidence>
<feature type="signal peptide" evidence="1">
    <location>
        <begin position="1"/>
        <end position="26"/>
    </location>
</feature>